<dbReference type="GO" id="GO:0032259">
    <property type="term" value="P:methylation"/>
    <property type="evidence" value="ECO:0007669"/>
    <property type="project" value="UniProtKB-KW"/>
</dbReference>
<comment type="caution">
    <text evidence="3">Lacks conserved residue(s) required for the propagation of feature annotation.</text>
</comment>
<reference evidence="5" key="1">
    <citation type="submission" date="2023-07" db="EMBL/GenBank/DDBJ databases">
        <title>Genome content predicts the carbon catabolic preferences of heterotrophic bacteria.</title>
        <authorList>
            <person name="Gralka M."/>
        </authorList>
    </citation>
    <scope>NUCLEOTIDE SEQUENCE</scope>
    <source>
        <strain evidence="5">I3M17_2</strain>
    </source>
</reference>
<keyword evidence="3" id="KW-0949">S-adenosyl-L-methionine</keyword>
<feature type="binding site" evidence="3">
    <location>
        <position position="126"/>
    </location>
    <ligand>
        <name>S-adenosyl-L-methionine</name>
        <dbReference type="ChEBI" id="CHEBI:59789"/>
    </ligand>
</feature>
<dbReference type="Gene3D" id="3.40.50.150">
    <property type="entry name" value="Vaccinia Virus protein VP39"/>
    <property type="match status" value="1"/>
</dbReference>
<comment type="similarity">
    <text evidence="3">Belongs to the class I-like SAM-binding methyltransferase superfamily. CmoM family.</text>
</comment>
<dbReference type="InterPro" id="IPR033664">
    <property type="entry name" value="Cmo5U_methylTrfase"/>
</dbReference>
<proteinExistence type="inferred from homology"/>
<evidence type="ECO:0000313" key="5">
    <source>
        <dbReference type="EMBL" id="MDO6421326.1"/>
    </source>
</evidence>
<dbReference type="AlphaFoldDB" id="A0AAW7X0N9"/>
<gene>
    <name evidence="3" type="primary">cmoM</name>
    <name evidence="5" type="ORF">Q4521_02465</name>
</gene>
<name>A0AAW7X0N9_9GAMM</name>
<dbReference type="HAMAP" id="MF_02057">
    <property type="entry name" value="tRNA_methyltr_CmoM"/>
    <property type="match status" value="1"/>
</dbReference>
<feature type="binding site" evidence="3">
    <location>
        <position position="26"/>
    </location>
    <ligand>
        <name>S-adenosyl-L-methionine</name>
        <dbReference type="ChEBI" id="CHEBI:59789"/>
    </ligand>
</feature>
<evidence type="ECO:0000256" key="1">
    <source>
        <dbReference type="ARBA" id="ARBA00022603"/>
    </source>
</evidence>
<dbReference type="GO" id="GO:0006400">
    <property type="term" value="P:tRNA modification"/>
    <property type="evidence" value="ECO:0007669"/>
    <property type="project" value="UniProtKB-UniRule"/>
</dbReference>
<dbReference type="CDD" id="cd02440">
    <property type="entry name" value="AdoMet_MTases"/>
    <property type="match status" value="1"/>
</dbReference>
<dbReference type="PANTHER" id="PTHR43861:SF1">
    <property type="entry name" value="TRANS-ACONITATE 2-METHYLTRANSFERASE"/>
    <property type="match status" value="1"/>
</dbReference>
<dbReference type="InterPro" id="IPR041698">
    <property type="entry name" value="Methyltransf_25"/>
</dbReference>
<keyword evidence="2 3" id="KW-0808">Transferase</keyword>
<evidence type="ECO:0000256" key="3">
    <source>
        <dbReference type="HAMAP-Rule" id="MF_02057"/>
    </source>
</evidence>
<dbReference type="RefSeq" id="WP_303490691.1">
    <property type="nucleotide sequence ID" value="NZ_JAUOPB010000001.1"/>
</dbReference>
<feature type="binding site" evidence="3">
    <location>
        <position position="74"/>
    </location>
    <ligand>
        <name>S-adenosyl-L-methionine</name>
        <dbReference type="ChEBI" id="CHEBI:59789"/>
    </ligand>
</feature>
<accession>A0AAW7X0N9</accession>
<dbReference type="EMBL" id="JAUOPB010000001">
    <property type="protein sequence ID" value="MDO6421326.1"/>
    <property type="molecule type" value="Genomic_DNA"/>
</dbReference>
<organism evidence="5 6">
    <name type="scientific">Saccharophagus degradans</name>
    <dbReference type="NCBI Taxonomy" id="86304"/>
    <lineage>
        <taxon>Bacteria</taxon>
        <taxon>Pseudomonadati</taxon>
        <taxon>Pseudomonadota</taxon>
        <taxon>Gammaproteobacteria</taxon>
        <taxon>Cellvibrionales</taxon>
        <taxon>Cellvibrionaceae</taxon>
        <taxon>Saccharophagus</taxon>
    </lineage>
</organism>
<comment type="function">
    <text evidence="3">Catalyzes the methylation of 5-carboxymethoxyuridine (cmo5U) to form 5-methoxycarbonylmethoxyuridine (mcmo5U) at position 34 in tRNAs.</text>
</comment>
<keyword evidence="1 3" id="KW-0489">Methyltransferase</keyword>
<feature type="binding site" evidence="3">
    <location>
        <begin position="53"/>
        <end position="54"/>
    </location>
    <ligand>
        <name>S-adenosyl-L-methionine</name>
        <dbReference type="ChEBI" id="CHEBI:59789"/>
    </ligand>
</feature>
<feature type="domain" description="Methyltransferase" evidence="4">
    <location>
        <begin position="49"/>
        <end position="149"/>
    </location>
</feature>
<dbReference type="Proteomes" id="UP001169760">
    <property type="component" value="Unassembled WGS sequence"/>
</dbReference>
<evidence type="ECO:0000259" key="4">
    <source>
        <dbReference type="Pfam" id="PF13649"/>
    </source>
</evidence>
<protein>
    <recommendedName>
        <fullName evidence="3">tRNA 5-carboxymethoxyuridine methyltransferase</fullName>
        <ecNumber evidence="3">2.1.1.-</ecNumber>
    </recommendedName>
    <alternativeName>
        <fullName evidence="3">cmo5U methyltransferase</fullName>
    </alternativeName>
</protein>
<dbReference type="GO" id="GO:0097697">
    <property type="term" value="F:tRNA (5-carboxymethoxyuridine(34)-5-O)-methyltransferase activity"/>
    <property type="evidence" value="ECO:0007669"/>
    <property type="project" value="UniProtKB-UniRule"/>
</dbReference>
<comment type="caution">
    <text evidence="5">The sequence shown here is derived from an EMBL/GenBank/DDBJ whole genome shotgun (WGS) entry which is preliminary data.</text>
</comment>
<dbReference type="SUPFAM" id="SSF53335">
    <property type="entry name" value="S-adenosyl-L-methionine-dependent methyltransferases"/>
    <property type="match status" value="1"/>
</dbReference>
<dbReference type="Pfam" id="PF13649">
    <property type="entry name" value="Methyltransf_25"/>
    <property type="match status" value="1"/>
</dbReference>
<sequence length="262" mass="29583">MADRNFDDLAPRFARNIYGSHKGRVRLEVLKRDLCDYVPLFQNLAGVEVLDMGAGQGHFSLGLAEQGAHVHLCDVSEKMLAMAKERWQEICEAQAQAGMPTIGSATFTQCALQQLPAKEYPLVLGHAVLEWLEDPRQGFGYLVDSVATGGYLSVIVYNAHGLAFKNLLRGNFKKFDRNNFKAFKGSLTPISPLTPKQLMQWGNELKLELVGFSGIRVFQDYILDKSIREADPDGLLVKELEYSRLEPFRNMARYLHFVFKRP</sequence>
<dbReference type="InterPro" id="IPR029063">
    <property type="entry name" value="SAM-dependent_MTases_sf"/>
</dbReference>
<evidence type="ECO:0000256" key="2">
    <source>
        <dbReference type="ARBA" id="ARBA00022679"/>
    </source>
</evidence>
<dbReference type="EC" id="2.1.1.-" evidence="3"/>
<comment type="catalytic activity">
    <reaction evidence="3">
        <text>5-carboxymethoxyuridine(34) in tRNA + S-adenosyl-L-methionine = 5-methoxycarbonylmethoxyuridine(34) in tRNA + S-adenosyl-L-homocysteine</text>
        <dbReference type="Rhea" id="RHEA:54080"/>
        <dbReference type="Rhea" id="RHEA-COMP:13383"/>
        <dbReference type="Rhea" id="RHEA-COMP:13781"/>
        <dbReference type="ChEBI" id="CHEBI:57856"/>
        <dbReference type="ChEBI" id="CHEBI:59789"/>
        <dbReference type="ChEBI" id="CHEBI:136879"/>
        <dbReference type="ChEBI" id="CHEBI:138053"/>
    </reaction>
</comment>
<keyword evidence="3" id="KW-0819">tRNA processing</keyword>
<evidence type="ECO:0000313" key="6">
    <source>
        <dbReference type="Proteomes" id="UP001169760"/>
    </source>
</evidence>
<dbReference type="PANTHER" id="PTHR43861">
    <property type="entry name" value="TRANS-ACONITATE 2-METHYLTRANSFERASE-RELATED"/>
    <property type="match status" value="1"/>
</dbReference>